<protein>
    <submittedName>
        <fullName evidence="1">Uncharacterized protein</fullName>
    </submittedName>
</protein>
<sequence>MYVYPFAILYSKDDLFQARLKEGKSLSVCFNCDEWDYNGEVYEGELYVRSFERGERFKPHSNCLMFVTDKGSEPMQIDLTDGDDKKWFDYIYFESLKFIHKQYISRNANPRRAVFLHITNATSADSIQKVFWDVQNIVIRSNLKRSGLQNFEKQKKKKKKKHFLSF</sequence>
<comment type="caution">
    <text evidence="1">The sequence shown here is derived from an EMBL/GenBank/DDBJ whole genome shotgun (WGS) entry which is preliminary data.</text>
</comment>
<evidence type="ECO:0000313" key="1">
    <source>
        <dbReference type="EMBL" id="ETO19996.1"/>
    </source>
</evidence>
<dbReference type="EMBL" id="ASPP01013059">
    <property type="protein sequence ID" value="ETO19996.1"/>
    <property type="molecule type" value="Genomic_DNA"/>
</dbReference>
<gene>
    <name evidence="1" type="ORF">RFI_17224</name>
</gene>
<dbReference type="Gene3D" id="3.40.50.300">
    <property type="entry name" value="P-loop containing nucleotide triphosphate hydrolases"/>
    <property type="match status" value="1"/>
</dbReference>
<evidence type="ECO:0000313" key="2">
    <source>
        <dbReference type="Proteomes" id="UP000023152"/>
    </source>
</evidence>
<proteinExistence type="predicted"/>
<dbReference type="InterPro" id="IPR027417">
    <property type="entry name" value="P-loop_NTPase"/>
</dbReference>
<reference evidence="1 2" key="1">
    <citation type="journal article" date="2013" name="Curr. Biol.">
        <title>The Genome of the Foraminiferan Reticulomyxa filosa.</title>
        <authorList>
            <person name="Glockner G."/>
            <person name="Hulsmann N."/>
            <person name="Schleicher M."/>
            <person name="Noegel A.A."/>
            <person name="Eichinger L."/>
            <person name="Gallinger C."/>
            <person name="Pawlowski J."/>
            <person name="Sierra R."/>
            <person name="Euteneuer U."/>
            <person name="Pillet L."/>
            <person name="Moustafa A."/>
            <person name="Platzer M."/>
            <person name="Groth M."/>
            <person name="Szafranski K."/>
            <person name="Schliwa M."/>
        </authorList>
    </citation>
    <scope>NUCLEOTIDE SEQUENCE [LARGE SCALE GENOMIC DNA]</scope>
</reference>
<accession>X6N1R2</accession>
<dbReference type="Proteomes" id="UP000023152">
    <property type="component" value="Unassembled WGS sequence"/>
</dbReference>
<dbReference type="AlphaFoldDB" id="X6N1R2"/>
<name>X6N1R2_RETFI</name>
<keyword evidence="2" id="KW-1185">Reference proteome</keyword>
<organism evidence="1 2">
    <name type="scientific">Reticulomyxa filosa</name>
    <dbReference type="NCBI Taxonomy" id="46433"/>
    <lineage>
        <taxon>Eukaryota</taxon>
        <taxon>Sar</taxon>
        <taxon>Rhizaria</taxon>
        <taxon>Retaria</taxon>
        <taxon>Foraminifera</taxon>
        <taxon>Monothalamids</taxon>
        <taxon>Reticulomyxidae</taxon>
        <taxon>Reticulomyxa</taxon>
    </lineage>
</organism>